<name>A0A2Z2K6T4_9BACL</name>
<dbReference type="GO" id="GO:0006633">
    <property type="term" value="P:fatty acid biosynthetic process"/>
    <property type="evidence" value="ECO:0007669"/>
    <property type="project" value="TreeGrafter"/>
</dbReference>
<dbReference type="GO" id="GO:0005829">
    <property type="term" value="C:cytosol"/>
    <property type="evidence" value="ECO:0007669"/>
    <property type="project" value="TreeGrafter"/>
</dbReference>
<keyword evidence="3" id="KW-0012">Acyltransferase</keyword>
<protein>
    <recommendedName>
        <fullName evidence="1">[acyl-carrier-protein] S-malonyltransferase</fullName>
        <ecNumber evidence="1">2.3.1.39</ecNumber>
    </recommendedName>
</protein>
<dbReference type="SUPFAM" id="SSF55048">
    <property type="entry name" value="Probable ACP-binding domain of malonyl-CoA ACP transacylase"/>
    <property type="match status" value="1"/>
</dbReference>
<dbReference type="SMART" id="SM00827">
    <property type="entry name" value="PKS_AT"/>
    <property type="match status" value="1"/>
</dbReference>
<dbReference type="GO" id="GO:0004314">
    <property type="term" value="F:[acyl-carrier-protein] S-malonyltransferase activity"/>
    <property type="evidence" value="ECO:0007669"/>
    <property type="project" value="UniProtKB-EC"/>
</dbReference>
<reference evidence="6 7" key="1">
    <citation type="submission" date="2017-06" db="EMBL/GenBank/DDBJ databases">
        <title>Complete genome sequence of Paenibacillus donghaensis KCTC 13049T isolated from East Sea sediment, South Korea.</title>
        <authorList>
            <person name="Jung B.K."/>
            <person name="Hong S.-J."/>
            <person name="Shin J.-H."/>
        </authorList>
    </citation>
    <scope>NUCLEOTIDE SEQUENCE [LARGE SCALE GENOMIC DNA]</scope>
    <source>
        <strain evidence="6 7">KCTC 13049</strain>
    </source>
</reference>
<comment type="catalytic activity">
    <reaction evidence="4">
        <text>holo-[ACP] + malonyl-CoA = malonyl-[ACP] + CoA</text>
        <dbReference type="Rhea" id="RHEA:41792"/>
        <dbReference type="Rhea" id="RHEA-COMP:9623"/>
        <dbReference type="Rhea" id="RHEA-COMP:9685"/>
        <dbReference type="ChEBI" id="CHEBI:57287"/>
        <dbReference type="ChEBI" id="CHEBI:57384"/>
        <dbReference type="ChEBI" id="CHEBI:64479"/>
        <dbReference type="ChEBI" id="CHEBI:78449"/>
        <dbReference type="EC" id="2.3.1.39"/>
    </reaction>
</comment>
<dbReference type="InterPro" id="IPR016035">
    <property type="entry name" value="Acyl_Trfase/lysoPLipase"/>
</dbReference>
<dbReference type="PANTHER" id="PTHR42681">
    <property type="entry name" value="MALONYL-COA-ACYL CARRIER PROTEIN TRANSACYLASE, MITOCHONDRIAL"/>
    <property type="match status" value="1"/>
</dbReference>
<dbReference type="NCBIfam" id="TIGR00128">
    <property type="entry name" value="fabD"/>
    <property type="match status" value="1"/>
</dbReference>
<gene>
    <name evidence="6" type="primary">fabD</name>
    <name evidence="6" type="ORF">B9T62_07180</name>
</gene>
<evidence type="ECO:0000256" key="3">
    <source>
        <dbReference type="ARBA" id="ARBA00023315"/>
    </source>
</evidence>
<evidence type="ECO:0000256" key="1">
    <source>
        <dbReference type="ARBA" id="ARBA00013258"/>
    </source>
</evidence>
<dbReference type="SUPFAM" id="SSF52151">
    <property type="entry name" value="FabD/lysophospholipase-like"/>
    <property type="match status" value="1"/>
</dbReference>
<keyword evidence="7" id="KW-1185">Reference proteome</keyword>
<evidence type="ECO:0000256" key="2">
    <source>
        <dbReference type="ARBA" id="ARBA00022679"/>
    </source>
</evidence>
<keyword evidence="2 6" id="KW-0808">Transferase</keyword>
<evidence type="ECO:0000256" key="4">
    <source>
        <dbReference type="ARBA" id="ARBA00048462"/>
    </source>
</evidence>
<dbReference type="InterPro" id="IPR001227">
    <property type="entry name" value="Ac_transferase_dom_sf"/>
</dbReference>
<dbReference type="Gene3D" id="3.30.70.250">
    <property type="entry name" value="Malonyl-CoA ACP transacylase, ACP-binding"/>
    <property type="match status" value="1"/>
</dbReference>
<dbReference type="InterPro" id="IPR004410">
    <property type="entry name" value="Malonyl_CoA-ACP_transAc_FabD"/>
</dbReference>
<feature type="domain" description="Malonyl-CoA:ACP transacylase (MAT)" evidence="5">
    <location>
        <begin position="15"/>
        <end position="351"/>
    </location>
</feature>
<sequence>MYLGGRQMAVRTAFLFPGQGSQYVGMGNALFLESAVARQIFEEANDVLGFDVAKLCFKGDLTELTDTYNAQPAILTVSMAAFRTLMAETPIKPFILAGHSLGEISALVASGAIRFQDGLRLVRRRGYLMREASISAPGSMAAISGMPLEMIEKKCAEYSNHDQILVLSNINSPDQIVISGDTRMVTKACELLTEEGAYATLLNVSAAFHSPLMKQASCEFAAELNRIQFSELKWPVLSNVTALPYRSYHDIADYLTRQMVSTVMWSKSMQYLKYNQVEAAIEMEPRNVLRNLMKWNEPQIKTYSYKGVESMDLMEELLNAWKTTEPEATTSTHSLVERCLAIAICTRNRNWSEGEYRLGVVEPYRQVKLMQDKIESENRQPAYDEMVQAIQMLKSVFVTKKAPIDEQTERLQQLFRESGTSAMFSTEAILHKGLFQ</sequence>
<dbReference type="Proteomes" id="UP000249890">
    <property type="component" value="Chromosome"/>
</dbReference>
<evidence type="ECO:0000313" key="7">
    <source>
        <dbReference type="Proteomes" id="UP000249890"/>
    </source>
</evidence>
<evidence type="ECO:0000259" key="5">
    <source>
        <dbReference type="SMART" id="SM00827"/>
    </source>
</evidence>
<dbReference type="KEGG" id="pdh:B9T62_07180"/>
<dbReference type="InterPro" id="IPR050858">
    <property type="entry name" value="Mal-CoA-ACP_Trans/PKS_FabD"/>
</dbReference>
<dbReference type="AlphaFoldDB" id="A0A2Z2K6T4"/>
<accession>A0A2Z2K6T4</accession>
<dbReference type="InterPro" id="IPR014043">
    <property type="entry name" value="Acyl_transferase_dom"/>
</dbReference>
<proteinExistence type="predicted"/>
<dbReference type="Pfam" id="PF00698">
    <property type="entry name" value="Acyl_transf_1"/>
    <property type="match status" value="1"/>
</dbReference>
<dbReference type="EMBL" id="CP021780">
    <property type="protein sequence ID" value="ASA20597.1"/>
    <property type="molecule type" value="Genomic_DNA"/>
</dbReference>
<dbReference type="InterPro" id="IPR016036">
    <property type="entry name" value="Malonyl_transacylase_ACP-bd"/>
</dbReference>
<dbReference type="Gene3D" id="3.40.366.10">
    <property type="entry name" value="Malonyl-Coenzyme A Acyl Carrier Protein, domain 2"/>
    <property type="match status" value="1"/>
</dbReference>
<dbReference type="PANTHER" id="PTHR42681:SF1">
    <property type="entry name" value="MALONYL-COA-ACYL CARRIER PROTEIN TRANSACYLASE, MITOCHONDRIAL"/>
    <property type="match status" value="1"/>
</dbReference>
<evidence type="ECO:0000313" key="6">
    <source>
        <dbReference type="EMBL" id="ASA20597.1"/>
    </source>
</evidence>
<organism evidence="6 7">
    <name type="scientific">Paenibacillus donghaensis</name>
    <dbReference type="NCBI Taxonomy" id="414771"/>
    <lineage>
        <taxon>Bacteria</taxon>
        <taxon>Bacillati</taxon>
        <taxon>Bacillota</taxon>
        <taxon>Bacilli</taxon>
        <taxon>Bacillales</taxon>
        <taxon>Paenibacillaceae</taxon>
        <taxon>Paenibacillus</taxon>
    </lineage>
</organism>
<dbReference type="EC" id="2.3.1.39" evidence="1"/>